<keyword evidence="1" id="KW-0812">Transmembrane</keyword>
<protein>
    <submittedName>
        <fullName evidence="2">Uncharacterized protein</fullName>
    </submittedName>
</protein>
<reference evidence="3" key="1">
    <citation type="journal article" date="2019" name="Int. J. Syst. Evol. Microbiol.">
        <title>The Global Catalogue of Microorganisms (GCM) 10K type strain sequencing project: providing services to taxonomists for standard genome sequencing and annotation.</title>
        <authorList>
            <consortium name="The Broad Institute Genomics Platform"/>
            <consortium name="The Broad Institute Genome Sequencing Center for Infectious Disease"/>
            <person name="Wu L."/>
            <person name="Ma J."/>
        </authorList>
    </citation>
    <scope>NUCLEOTIDE SEQUENCE [LARGE SCALE GENOMIC DNA]</scope>
    <source>
        <strain evidence="3">KCTC 22671</strain>
    </source>
</reference>
<dbReference type="RefSeq" id="WP_379810184.1">
    <property type="nucleotide sequence ID" value="NZ_JBHUPC010000006.1"/>
</dbReference>
<evidence type="ECO:0000313" key="2">
    <source>
        <dbReference type="EMBL" id="MFD2890708.1"/>
    </source>
</evidence>
<proteinExistence type="predicted"/>
<sequence length="253" mass="28564">MLVLVLFIIATCVVAVGLVKLIDKFLPSNARMFVSIFLWVVTAFLAYSIYSSIMKPIEFKKDKTERYEVAVRKLMDIKKAQSGYKTVYGKYAESFEELTRFIENEKFAIVSRKDTAVIDTKKNAAFRITTDATGKGGFFKDIVVIDTLGYVSVRDSLFKDSDRYKRLNVVKAGNIEVTVDMKAGFIERNDIKVPVFQAIIDKNAILADLDQELVAQENKVEDINEINGDKIILGSLEEAVVSGNWPKRYGNNE</sequence>
<dbReference type="EMBL" id="JBHUPC010000006">
    <property type="protein sequence ID" value="MFD2890708.1"/>
    <property type="molecule type" value="Genomic_DNA"/>
</dbReference>
<evidence type="ECO:0000313" key="3">
    <source>
        <dbReference type="Proteomes" id="UP001597534"/>
    </source>
</evidence>
<organism evidence="2 3">
    <name type="scientific">Flavobacterium chuncheonense</name>
    <dbReference type="NCBI Taxonomy" id="2026653"/>
    <lineage>
        <taxon>Bacteria</taxon>
        <taxon>Pseudomonadati</taxon>
        <taxon>Bacteroidota</taxon>
        <taxon>Flavobacteriia</taxon>
        <taxon>Flavobacteriales</taxon>
        <taxon>Flavobacteriaceae</taxon>
        <taxon>Flavobacterium</taxon>
    </lineage>
</organism>
<accession>A0ABW5YIA3</accession>
<keyword evidence="1" id="KW-1133">Transmembrane helix</keyword>
<gene>
    <name evidence="2" type="ORF">ACFS5J_01605</name>
</gene>
<keyword evidence="1" id="KW-0472">Membrane</keyword>
<comment type="caution">
    <text evidence="2">The sequence shown here is derived from an EMBL/GenBank/DDBJ whole genome shotgun (WGS) entry which is preliminary data.</text>
</comment>
<name>A0ABW5YIA3_9FLAO</name>
<feature type="transmembrane region" description="Helical" evidence="1">
    <location>
        <begin position="33"/>
        <end position="53"/>
    </location>
</feature>
<evidence type="ECO:0000256" key="1">
    <source>
        <dbReference type="SAM" id="Phobius"/>
    </source>
</evidence>
<keyword evidence="3" id="KW-1185">Reference proteome</keyword>
<dbReference type="Proteomes" id="UP001597534">
    <property type="component" value="Unassembled WGS sequence"/>
</dbReference>